<organism evidence="1 2">
    <name type="scientific">Daphnia sinensis</name>
    <dbReference type="NCBI Taxonomy" id="1820382"/>
    <lineage>
        <taxon>Eukaryota</taxon>
        <taxon>Metazoa</taxon>
        <taxon>Ecdysozoa</taxon>
        <taxon>Arthropoda</taxon>
        <taxon>Crustacea</taxon>
        <taxon>Branchiopoda</taxon>
        <taxon>Diplostraca</taxon>
        <taxon>Cladocera</taxon>
        <taxon>Anomopoda</taxon>
        <taxon>Daphniidae</taxon>
        <taxon>Daphnia</taxon>
        <taxon>Daphnia similis group</taxon>
    </lineage>
</organism>
<evidence type="ECO:0000313" key="1">
    <source>
        <dbReference type="EMBL" id="KAI9551883.1"/>
    </source>
</evidence>
<keyword evidence="2" id="KW-1185">Reference proteome</keyword>
<reference evidence="1 2" key="1">
    <citation type="submission" date="2022-05" db="EMBL/GenBank/DDBJ databases">
        <title>A multi-omics perspective on studying reproductive biology in Daphnia sinensis.</title>
        <authorList>
            <person name="Jia J."/>
        </authorList>
    </citation>
    <scope>NUCLEOTIDE SEQUENCE [LARGE SCALE GENOMIC DNA]</scope>
    <source>
        <strain evidence="1 2">WSL</strain>
    </source>
</reference>
<dbReference type="Proteomes" id="UP000820818">
    <property type="component" value="Linkage Group LG10"/>
</dbReference>
<sequence length="75" mass="8875">MKQKRIGEIFKRQRICACVLCIRQSGNESWTIFYCLMKRTAVAKEQPERERKILSQKGFVSSILRRDGNHVNARY</sequence>
<protein>
    <submittedName>
        <fullName evidence="1">Uncharacterized protein</fullName>
    </submittedName>
</protein>
<gene>
    <name evidence="1" type="ORF">GHT06_022219</name>
</gene>
<proteinExistence type="predicted"/>
<evidence type="ECO:0000313" key="2">
    <source>
        <dbReference type="Proteomes" id="UP000820818"/>
    </source>
</evidence>
<name>A0AAD5L6D0_9CRUS</name>
<dbReference type="EMBL" id="WJBH02000010">
    <property type="protein sequence ID" value="KAI9551883.1"/>
    <property type="molecule type" value="Genomic_DNA"/>
</dbReference>
<accession>A0AAD5L6D0</accession>
<dbReference type="AlphaFoldDB" id="A0AAD5L6D0"/>
<comment type="caution">
    <text evidence="1">The sequence shown here is derived from an EMBL/GenBank/DDBJ whole genome shotgun (WGS) entry which is preliminary data.</text>
</comment>